<dbReference type="EMBL" id="CM023483">
    <property type="protein sequence ID" value="KAH6935818.1"/>
    <property type="molecule type" value="Genomic_DNA"/>
</dbReference>
<reference evidence="1" key="1">
    <citation type="submission" date="2020-05" db="EMBL/GenBank/DDBJ databases">
        <title>Large-scale comparative analyses of tick genomes elucidate their genetic diversity and vector capacities.</title>
        <authorList>
            <person name="Jia N."/>
            <person name="Wang J."/>
            <person name="Shi W."/>
            <person name="Du L."/>
            <person name="Sun Y."/>
            <person name="Zhan W."/>
            <person name="Jiang J."/>
            <person name="Wang Q."/>
            <person name="Zhang B."/>
            <person name="Ji P."/>
            <person name="Sakyi L.B."/>
            <person name="Cui X."/>
            <person name="Yuan T."/>
            <person name="Jiang B."/>
            <person name="Yang W."/>
            <person name="Lam T.T.-Y."/>
            <person name="Chang Q."/>
            <person name="Ding S."/>
            <person name="Wang X."/>
            <person name="Zhu J."/>
            <person name="Ruan X."/>
            <person name="Zhao L."/>
            <person name="Wei J."/>
            <person name="Que T."/>
            <person name="Du C."/>
            <person name="Cheng J."/>
            <person name="Dai P."/>
            <person name="Han X."/>
            <person name="Huang E."/>
            <person name="Gao Y."/>
            <person name="Liu J."/>
            <person name="Shao H."/>
            <person name="Ye R."/>
            <person name="Li L."/>
            <person name="Wei W."/>
            <person name="Wang X."/>
            <person name="Wang C."/>
            <person name="Yang T."/>
            <person name="Huo Q."/>
            <person name="Li W."/>
            <person name="Guo W."/>
            <person name="Chen H."/>
            <person name="Zhou L."/>
            <person name="Ni X."/>
            <person name="Tian J."/>
            <person name="Zhou Y."/>
            <person name="Sheng Y."/>
            <person name="Liu T."/>
            <person name="Pan Y."/>
            <person name="Xia L."/>
            <person name="Li J."/>
            <person name="Zhao F."/>
            <person name="Cao W."/>
        </authorList>
    </citation>
    <scope>NUCLEOTIDE SEQUENCE</scope>
    <source>
        <strain evidence="1">Hyas-2018</strain>
    </source>
</reference>
<proteinExistence type="predicted"/>
<evidence type="ECO:0000313" key="2">
    <source>
        <dbReference type="Proteomes" id="UP000821845"/>
    </source>
</evidence>
<organism evidence="1 2">
    <name type="scientific">Hyalomma asiaticum</name>
    <name type="common">Tick</name>
    <dbReference type="NCBI Taxonomy" id="266040"/>
    <lineage>
        <taxon>Eukaryota</taxon>
        <taxon>Metazoa</taxon>
        <taxon>Ecdysozoa</taxon>
        <taxon>Arthropoda</taxon>
        <taxon>Chelicerata</taxon>
        <taxon>Arachnida</taxon>
        <taxon>Acari</taxon>
        <taxon>Parasitiformes</taxon>
        <taxon>Ixodida</taxon>
        <taxon>Ixodoidea</taxon>
        <taxon>Ixodidae</taxon>
        <taxon>Hyalomminae</taxon>
        <taxon>Hyalomma</taxon>
    </lineage>
</organism>
<sequence>MEWDTGPSVPTIDDGKSAELFPSVSLEPPRVQLKNFFEDMKPVLGKLEALVKLGDNERQLPLFVVKRACPTLFGRR</sequence>
<evidence type="ECO:0000313" key="1">
    <source>
        <dbReference type="EMBL" id="KAH6935818.1"/>
    </source>
</evidence>
<gene>
    <name evidence="1" type="ORF">HPB50_010309</name>
</gene>
<keyword evidence="2" id="KW-1185">Reference proteome</keyword>
<name>A0ACB7SLS9_HYAAI</name>
<dbReference type="Proteomes" id="UP000821845">
    <property type="component" value="Chromosome 3"/>
</dbReference>
<protein>
    <submittedName>
        <fullName evidence="1">Uncharacterized protein</fullName>
    </submittedName>
</protein>
<accession>A0ACB7SLS9</accession>
<comment type="caution">
    <text evidence="1">The sequence shown here is derived from an EMBL/GenBank/DDBJ whole genome shotgun (WGS) entry which is preliminary data.</text>
</comment>